<dbReference type="PIRSF" id="PIRSF000126">
    <property type="entry name" value="11-beta-HSD1"/>
    <property type="match status" value="1"/>
</dbReference>
<evidence type="ECO:0000256" key="1">
    <source>
        <dbReference type="ARBA" id="ARBA00006484"/>
    </source>
</evidence>
<proteinExistence type="evidence at transcript level"/>
<reference evidence="5" key="1">
    <citation type="journal article" date="2015" name="PLoS ONE">
        <title>Digital Gene Expression Analysis Based on De Novo Transcriptome Assembly Reveals New Genes Associated with Floral Organ Differentiation of the Orchid Plant Cymbidium ensifolium.</title>
        <authorList>
            <person name="Yang F."/>
            <person name="Zhu G."/>
        </authorList>
    </citation>
    <scope>NUCLEOTIDE SEQUENCE</scope>
</reference>
<dbReference type="FunFam" id="3.40.50.720:FF:000341">
    <property type="entry name" value="very-long-chain 3-oxoacyl-CoA reductase 1"/>
    <property type="match status" value="1"/>
</dbReference>
<dbReference type="InterPro" id="IPR036291">
    <property type="entry name" value="NAD(P)-bd_dom_sf"/>
</dbReference>
<protein>
    <submittedName>
        <fullName evidence="5">Very-long-chain 3-oxoacyl-CoA reductase 1-like isoform X1</fullName>
    </submittedName>
</protein>
<dbReference type="Gene3D" id="3.40.50.720">
    <property type="entry name" value="NAD(P)-binding Rossmann-like Domain"/>
    <property type="match status" value="1"/>
</dbReference>
<dbReference type="GO" id="GO:0045703">
    <property type="term" value="F:ketoreductase activity"/>
    <property type="evidence" value="ECO:0007669"/>
    <property type="project" value="TreeGrafter"/>
</dbReference>
<keyword evidence="2" id="KW-0560">Oxidoreductase</keyword>
<dbReference type="Pfam" id="PF00106">
    <property type="entry name" value="adh_short"/>
    <property type="match status" value="1"/>
</dbReference>
<evidence type="ECO:0000256" key="4">
    <source>
        <dbReference type="SAM" id="Phobius"/>
    </source>
</evidence>
<evidence type="ECO:0000256" key="2">
    <source>
        <dbReference type="ARBA" id="ARBA00023002"/>
    </source>
</evidence>
<dbReference type="GO" id="GO:0005783">
    <property type="term" value="C:endoplasmic reticulum"/>
    <property type="evidence" value="ECO:0007669"/>
    <property type="project" value="TreeGrafter"/>
</dbReference>
<dbReference type="PANTHER" id="PTHR43899">
    <property type="entry name" value="RH59310P"/>
    <property type="match status" value="1"/>
</dbReference>
<dbReference type="InterPro" id="IPR002347">
    <property type="entry name" value="SDR_fam"/>
</dbReference>
<dbReference type="AlphaFoldDB" id="A0A5J6N943"/>
<keyword evidence="4" id="KW-0472">Membrane</keyword>
<dbReference type="SUPFAM" id="SSF51735">
    <property type="entry name" value="NAD(P)-binding Rossmann-fold domains"/>
    <property type="match status" value="1"/>
</dbReference>
<dbReference type="PANTHER" id="PTHR43899:SF13">
    <property type="entry name" value="RH59310P"/>
    <property type="match status" value="1"/>
</dbReference>
<dbReference type="CDD" id="cd05356">
    <property type="entry name" value="17beta-HSD1_like_SDR_c"/>
    <property type="match status" value="1"/>
</dbReference>
<dbReference type="InterPro" id="IPR051019">
    <property type="entry name" value="VLCFA-Steroid_DH"/>
</dbReference>
<evidence type="ECO:0000256" key="3">
    <source>
        <dbReference type="RuleBase" id="RU000363"/>
    </source>
</evidence>
<sequence length="322" mass="36014">MELCACLASIKEQPAWILAIFALGLLSILKASIAALWWLFVSFIRPGKNLKRYGSWTIVTGATDGIGRTLAFQLAHRGLNLVLVGRNPDKLVGVSAAIRDKYPDVRVETVLIDFASDLVEGVARLKKVIEGMDIGILVNNAGISYPYAKYLHEVDEDLIKDLIQVNVEGLTRVTHAVLPGMVERKRGAILNVGSGSSTVIPSEPLYAIYAASKAYVDQFSKCLYVEYKDKGIDVQCQVPLYVATKMASIRRSSFFVPSPDTFARAALRQIGYEPRCTPYWPHSLVWMLVSMFPVALFDRWRLGFCLRIRKRGMLKELEKKKQ</sequence>
<dbReference type="EMBL" id="MK861819">
    <property type="protein sequence ID" value="QEX51364.1"/>
    <property type="molecule type" value="mRNA"/>
</dbReference>
<keyword evidence="4" id="KW-0812">Transmembrane</keyword>
<keyword evidence="4" id="KW-1133">Transmembrane helix</keyword>
<accession>A0A5J6N943</accession>
<organism evidence="5">
    <name type="scientific">Cymbidium ensifolium</name>
    <name type="common">Orchid</name>
    <name type="synonym">Epidendrum ensifolium</name>
    <dbReference type="NCBI Taxonomy" id="78740"/>
    <lineage>
        <taxon>Eukaryota</taxon>
        <taxon>Viridiplantae</taxon>
        <taxon>Streptophyta</taxon>
        <taxon>Embryophyta</taxon>
        <taxon>Tracheophyta</taxon>
        <taxon>Spermatophyta</taxon>
        <taxon>Magnoliopsida</taxon>
        <taxon>Liliopsida</taxon>
        <taxon>Asparagales</taxon>
        <taxon>Orchidaceae</taxon>
        <taxon>Epidendroideae</taxon>
        <taxon>Cymbidieae</taxon>
        <taxon>Cymbidiinae</taxon>
        <taxon>Cymbidium</taxon>
    </lineage>
</organism>
<dbReference type="PRINTS" id="PR00081">
    <property type="entry name" value="GDHRDH"/>
</dbReference>
<feature type="transmembrane region" description="Helical" evidence="4">
    <location>
        <begin position="16"/>
        <end position="40"/>
    </location>
</feature>
<dbReference type="PRINTS" id="PR00080">
    <property type="entry name" value="SDRFAMILY"/>
</dbReference>
<comment type="similarity">
    <text evidence="1 3">Belongs to the short-chain dehydrogenases/reductases (SDR) family.</text>
</comment>
<evidence type="ECO:0000313" key="5">
    <source>
        <dbReference type="EMBL" id="QEX51364.1"/>
    </source>
</evidence>
<name>A0A5J6N943_CYMEN</name>